<evidence type="ECO:0000256" key="4">
    <source>
        <dbReference type="ARBA" id="ARBA00022695"/>
    </source>
</evidence>
<feature type="compositionally biased region" description="Basic and acidic residues" evidence="13">
    <location>
        <begin position="48"/>
        <end position="72"/>
    </location>
</feature>
<dbReference type="Pfam" id="PF03104">
    <property type="entry name" value="DNA_pol_B_exo1"/>
    <property type="match status" value="1"/>
</dbReference>
<evidence type="ECO:0000256" key="6">
    <source>
        <dbReference type="ARBA" id="ARBA00022723"/>
    </source>
</evidence>
<evidence type="ECO:0000256" key="8">
    <source>
        <dbReference type="ARBA" id="ARBA00022833"/>
    </source>
</evidence>
<dbReference type="EC" id="2.7.7.7" evidence="12"/>
<dbReference type="SUPFAM" id="SSF90234">
    <property type="entry name" value="Zinc finger domain of DNA polymerase-alpha"/>
    <property type="match status" value="1"/>
</dbReference>
<comment type="catalytic activity">
    <reaction evidence="12">
        <text>DNA(n) + a 2'-deoxyribonucleoside 5'-triphosphate = DNA(n+1) + diphosphate</text>
        <dbReference type="Rhea" id="RHEA:22508"/>
        <dbReference type="Rhea" id="RHEA-COMP:17339"/>
        <dbReference type="Rhea" id="RHEA-COMP:17340"/>
        <dbReference type="ChEBI" id="CHEBI:33019"/>
        <dbReference type="ChEBI" id="CHEBI:61560"/>
        <dbReference type="ChEBI" id="CHEBI:173112"/>
        <dbReference type="EC" id="2.7.7.7"/>
    </reaction>
</comment>
<keyword evidence="7" id="KW-0863">Zinc-finger</keyword>
<sequence length="1421" mass="161236">MNNVYDEVDEEEYSRRVRTRQDEEWIVDDGGCGYVEDGREIFDEDLRDDALDDNRRKAGDKRKKNEKDDGKKQTAMKPNNIKAMFMASASKKTEKEVDLSKDDLLGDILQDLKSESMSPTLVPIKKRRLPNRFSTRRDIQASWTENTMHENCRTASSVGSNLLGHDGASHSFTQRPQPVSLTSCASRHKRNLDEKGRNLPRDVALSADNRLSAKPFNKQEKEELNTVQDLEELPDVAFDEPMEAVKMDREETSKQVLKEVQHLESQVKPQKQDIEPERPVWEWAGSEEPQFPTSAVLHLQPGTLPTVTSPSGEQVFRFFWLDAYEDPFNQPGVVYLFGKVWVETAKEHVSCCLTVRNIERCIYLLPRTKRFDHMTGKSSDSIVSMKDIYDEFNNTFAEKFKIMRFKSKQVAKTYAFDLPDVPAQSDYLEIRYAAEFPALPMNISGETFSRAFGTNTSCLELLLISKRFKGPSWIDVASPQVNKQAVSWCRLDVLVDRPQFLTVVQDIPPPPLVVMSLAMKTLPNQKTHQHEVISCAALLHTSFPVNRAAPKSHFQTHFSALAKPADFVFPFDHEAVLKSSNMNVEVCLTERTLLAFLLAKVHTMDPDVIVGHDIVGFDLDVLLQRMAACKVPHWSKIGRIKRTTMPHIAGKMRMVDKAVTSGRVICDVKTCARELIRSKGYDLSELARFVLRVERKVIPQEDIPAMFNSSRQLLCVSESTLCDAELALRLACDLNILPLAMQITNIAGNLLARTLQGGRAERNEFLLLHAFHEKNFIVPDKHFNRKATQEPVVGEEEEEAGTSGKTRLAKKKAAYAGGLVLEPKVGFYDTFILLLDFNSLYPSIIQEYNICFSTVNRVPASEPTAQGGDDAEGIPALPPSDTPIGVLPTEIRKLVERRRQVKQLMKQHDLDADVRMQYDIRQKALKLTANSMYGCLGFSFSRFYAKPLAALITHKGREILMHTKELVQKMNLDVVYGDTDSIMINSNSRNYDEVMKLGNRVKAEVNKCYRLLEIDVDNVFSSMLLLKKKKYAALAVEHAPDGTMQTRQELKGLDIVRRDWCDLAKSAGNFVINQILSNQPRDAILESIQTHLTEIGQQVVSGGTPLRQYEINKGLTKDPQDYPDKKSLPHVHVALWLNSQGGRPVKAGDTISYIICKDGSNLPASQRAYSPQQLNQQPGLTVDTHYYLGQQLHPVLLRLCDPIEGIDSAILAQWLGLDPSQFRVTQNMTQTETDALLGGTAQLSDVERYRDCEPFIFSCPKCKAANKFTAPFMDSDNKNRPDMGLCIQEGCTECLFCSINQMKNQLELDVRKHIQHYYAGLLVCEEPTCGHRTRRLPLRFSRSGPTCMACQSAILRPEVWCGSLIRHFPYWLPQHWLVIEIAEMYEDREQHLEAMTARFESLIYFEGRDYLWDGQWSCIYL</sequence>
<feature type="domain" description="DNA polymerase alpha catalytic subunit N-terminal" evidence="17">
    <location>
        <begin position="2"/>
        <end position="43"/>
    </location>
</feature>
<dbReference type="PANTHER" id="PTHR45861">
    <property type="entry name" value="DNA POLYMERASE ALPHA CATALYTIC SUBUNIT"/>
    <property type="match status" value="1"/>
</dbReference>
<dbReference type="InterPro" id="IPR006134">
    <property type="entry name" value="DNA-dir_DNA_pol_B_multi_dom"/>
</dbReference>
<dbReference type="GO" id="GO:0006273">
    <property type="term" value="P:lagging strand elongation"/>
    <property type="evidence" value="ECO:0007669"/>
    <property type="project" value="TreeGrafter"/>
</dbReference>
<dbReference type="InterPro" id="IPR043502">
    <property type="entry name" value="DNA/RNA_pol_sf"/>
</dbReference>
<dbReference type="FunFam" id="3.30.70.2820:FF:000001">
    <property type="entry name" value="DNA polymerase"/>
    <property type="match status" value="1"/>
</dbReference>
<comment type="subcellular location">
    <subcellularLocation>
        <location evidence="1">Nucleus</location>
    </subcellularLocation>
</comment>
<dbReference type="InterPro" id="IPR045846">
    <property type="entry name" value="POLBc_alpha"/>
</dbReference>
<evidence type="ECO:0000259" key="15">
    <source>
        <dbReference type="Pfam" id="PF03104"/>
    </source>
</evidence>
<dbReference type="Ensembl" id="ENSEBUT00000028457.1">
    <property type="protein sequence ID" value="ENSEBUP00000027881.1"/>
    <property type="gene ID" value="ENSEBUG00000017046.1"/>
</dbReference>
<evidence type="ECO:0000256" key="12">
    <source>
        <dbReference type="RuleBase" id="RU000442"/>
    </source>
</evidence>
<dbReference type="InterPro" id="IPR024647">
    <property type="entry name" value="DNA_pol_a_cat_su_N"/>
</dbReference>
<evidence type="ECO:0000256" key="3">
    <source>
        <dbReference type="ARBA" id="ARBA00022679"/>
    </source>
</evidence>
<evidence type="ECO:0000313" key="19">
    <source>
        <dbReference type="Proteomes" id="UP000694388"/>
    </source>
</evidence>
<dbReference type="Gene3D" id="1.10.287.690">
    <property type="entry name" value="Helix hairpin bin"/>
    <property type="match status" value="1"/>
</dbReference>
<keyword evidence="10 12" id="KW-0238">DNA-binding</keyword>
<proteinExistence type="inferred from homology"/>
<feature type="region of interest" description="Disordered" evidence="13">
    <location>
        <begin position="45"/>
        <end position="77"/>
    </location>
</feature>
<keyword evidence="8" id="KW-0862">Zinc</keyword>
<dbReference type="FunFam" id="3.90.1600.10:FF:000023">
    <property type="entry name" value="DNA polymerase"/>
    <property type="match status" value="1"/>
</dbReference>
<dbReference type="GO" id="GO:0000166">
    <property type="term" value="F:nucleotide binding"/>
    <property type="evidence" value="ECO:0007669"/>
    <property type="project" value="InterPro"/>
</dbReference>
<dbReference type="Gene3D" id="2.40.50.730">
    <property type="match status" value="1"/>
</dbReference>
<keyword evidence="11" id="KW-0539">Nucleus</keyword>
<evidence type="ECO:0000256" key="1">
    <source>
        <dbReference type="ARBA" id="ARBA00004123"/>
    </source>
</evidence>
<dbReference type="SMART" id="SM00486">
    <property type="entry name" value="POLBc"/>
    <property type="match status" value="1"/>
</dbReference>
<protein>
    <recommendedName>
        <fullName evidence="12">DNA polymerase</fullName>
        <ecNumber evidence="12">2.7.7.7</ecNumber>
    </recommendedName>
</protein>
<keyword evidence="3 12" id="KW-0808">Transferase</keyword>
<dbReference type="Gene3D" id="3.30.420.10">
    <property type="entry name" value="Ribonuclease H-like superfamily/Ribonuclease H"/>
    <property type="match status" value="1"/>
</dbReference>
<dbReference type="Pfam" id="PF08996">
    <property type="entry name" value="zf-DNA_Pol"/>
    <property type="match status" value="1"/>
</dbReference>
<dbReference type="OMA" id="MTKMNVG"/>
<dbReference type="GeneTree" id="ENSGT00550000074891"/>
<accession>A0A8C4X2G6</accession>
<keyword evidence="9 12" id="KW-0239">DNA-directed DNA polymerase</keyword>
<dbReference type="CDD" id="cd05776">
    <property type="entry name" value="DNA_polB_alpha_exo"/>
    <property type="match status" value="1"/>
</dbReference>
<evidence type="ECO:0000256" key="10">
    <source>
        <dbReference type="ARBA" id="ARBA00023125"/>
    </source>
</evidence>
<dbReference type="GO" id="GO:1902975">
    <property type="term" value="P:mitotic DNA replication initiation"/>
    <property type="evidence" value="ECO:0007669"/>
    <property type="project" value="InterPro"/>
</dbReference>
<dbReference type="Gene3D" id="3.30.70.2820">
    <property type="match status" value="1"/>
</dbReference>
<dbReference type="Ensembl" id="ENSEBUT00000028458.1">
    <property type="protein sequence ID" value="ENSEBUP00000027882.1"/>
    <property type="gene ID" value="ENSEBUG00000017046.1"/>
</dbReference>
<dbReference type="GO" id="GO:0003697">
    <property type="term" value="F:single-stranded DNA binding"/>
    <property type="evidence" value="ECO:0007669"/>
    <property type="project" value="TreeGrafter"/>
</dbReference>
<evidence type="ECO:0000259" key="14">
    <source>
        <dbReference type="Pfam" id="PF00136"/>
    </source>
</evidence>
<dbReference type="Gene3D" id="1.10.3200.20">
    <property type="entry name" value="DNA Polymerase alpha, zinc finger"/>
    <property type="match status" value="1"/>
</dbReference>
<comment type="similarity">
    <text evidence="2 12">Belongs to the DNA polymerase type-B family.</text>
</comment>
<dbReference type="GO" id="GO:0003887">
    <property type="term" value="F:DNA-directed DNA polymerase activity"/>
    <property type="evidence" value="ECO:0007669"/>
    <property type="project" value="UniProtKB-KW"/>
</dbReference>
<evidence type="ECO:0000256" key="5">
    <source>
        <dbReference type="ARBA" id="ARBA00022705"/>
    </source>
</evidence>
<dbReference type="Proteomes" id="UP000694388">
    <property type="component" value="Unplaced"/>
</dbReference>
<dbReference type="Gene3D" id="3.90.1600.10">
    <property type="entry name" value="Palm domain of DNA polymerase"/>
    <property type="match status" value="1"/>
</dbReference>
<dbReference type="GO" id="GO:0006272">
    <property type="term" value="P:leading strand elongation"/>
    <property type="evidence" value="ECO:0007669"/>
    <property type="project" value="TreeGrafter"/>
</dbReference>
<keyword evidence="19" id="KW-1185">Reference proteome</keyword>
<dbReference type="InterPro" id="IPR042087">
    <property type="entry name" value="DNA_pol_B_thumb"/>
</dbReference>
<keyword evidence="4 12" id="KW-0548">Nucleotidyltransferase</keyword>
<dbReference type="InterPro" id="IPR006172">
    <property type="entry name" value="DNA-dir_DNA_pol_B"/>
</dbReference>
<dbReference type="GO" id="GO:0005658">
    <property type="term" value="C:alpha DNA polymerase:primase complex"/>
    <property type="evidence" value="ECO:0007669"/>
    <property type="project" value="UniProtKB-ARBA"/>
</dbReference>
<dbReference type="CDD" id="cd05532">
    <property type="entry name" value="POLBc_alpha"/>
    <property type="match status" value="1"/>
</dbReference>
<dbReference type="PRINTS" id="PR00106">
    <property type="entry name" value="DNAPOLB"/>
</dbReference>
<dbReference type="GO" id="GO:0003688">
    <property type="term" value="F:DNA replication origin binding"/>
    <property type="evidence" value="ECO:0007669"/>
    <property type="project" value="TreeGrafter"/>
</dbReference>
<dbReference type="GO" id="GO:0003682">
    <property type="term" value="F:chromatin binding"/>
    <property type="evidence" value="ECO:0007669"/>
    <property type="project" value="TreeGrafter"/>
</dbReference>
<dbReference type="FunFam" id="1.10.287.690:FF:000003">
    <property type="entry name" value="DNA polymerase"/>
    <property type="match status" value="1"/>
</dbReference>
<dbReference type="Ensembl" id="ENSEBUT00000028459.1">
    <property type="protein sequence ID" value="ENSEBUP00000027883.1"/>
    <property type="gene ID" value="ENSEBUG00000017046.1"/>
</dbReference>
<dbReference type="InterPro" id="IPR015088">
    <property type="entry name" value="Znf_DNA-dir_DNA_pol_B_alpha"/>
</dbReference>
<evidence type="ECO:0000256" key="9">
    <source>
        <dbReference type="ARBA" id="ARBA00022932"/>
    </source>
</evidence>
<organism evidence="18 19">
    <name type="scientific">Eptatretus burgeri</name>
    <name type="common">Inshore hagfish</name>
    <dbReference type="NCBI Taxonomy" id="7764"/>
    <lineage>
        <taxon>Eukaryota</taxon>
        <taxon>Metazoa</taxon>
        <taxon>Chordata</taxon>
        <taxon>Craniata</taxon>
        <taxon>Vertebrata</taxon>
        <taxon>Cyclostomata</taxon>
        <taxon>Myxini</taxon>
        <taxon>Myxiniformes</taxon>
        <taxon>Myxinidae</taxon>
        <taxon>Eptatretinae</taxon>
        <taxon>Eptatretus</taxon>
    </lineage>
</organism>
<name>A0A8C4X2G6_EPTBU</name>
<dbReference type="GO" id="GO:0033554">
    <property type="term" value="P:cellular response to stress"/>
    <property type="evidence" value="ECO:0007669"/>
    <property type="project" value="UniProtKB-ARBA"/>
</dbReference>
<dbReference type="FunFam" id="1.10.132.60:FF:000004">
    <property type="entry name" value="DNA polymerase"/>
    <property type="match status" value="1"/>
</dbReference>
<dbReference type="PANTHER" id="PTHR45861:SF1">
    <property type="entry name" value="DNA POLYMERASE ALPHA CATALYTIC SUBUNIT"/>
    <property type="match status" value="1"/>
</dbReference>
<dbReference type="FunFam" id="3.90.1600.10:FF:000022">
    <property type="entry name" value="DNA polymerase"/>
    <property type="match status" value="1"/>
</dbReference>
<dbReference type="SUPFAM" id="SSF56672">
    <property type="entry name" value="DNA/RNA polymerases"/>
    <property type="match status" value="1"/>
</dbReference>
<dbReference type="SUPFAM" id="SSF53098">
    <property type="entry name" value="Ribonuclease H-like"/>
    <property type="match status" value="1"/>
</dbReference>
<dbReference type="NCBIfam" id="TIGR00592">
    <property type="entry name" value="pol2"/>
    <property type="match status" value="1"/>
</dbReference>
<dbReference type="InterPro" id="IPR036397">
    <property type="entry name" value="RNaseH_sf"/>
</dbReference>
<evidence type="ECO:0000256" key="11">
    <source>
        <dbReference type="ARBA" id="ARBA00023242"/>
    </source>
</evidence>
<feature type="domain" description="DNA-directed DNA polymerase family B exonuclease" evidence="15">
    <location>
        <begin position="451"/>
        <end position="685"/>
    </location>
</feature>
<dbReference type="FunFam" id="3.30.420.10:FF:000018">
    <property type="entry name" value="DNA polymerase"/>
    <property type="match status" value="1"/>
</dbReference>
<feature type="domain" description="DNA-directed DNA polymerase family B multifunctional" evidence="14">
    <location>
        <begin position="751"/>
        <end position="1203"/>
    </location>
</feature>
<evidence type="ECO:0000256" key="2">
    <source>
        <dbReference type="ARBA" id="ARBA00005755"/>
    </source>
</evidence>
<reference evidence="18" key="1">
    <citation type="submission" date="2025-05" db="UniProtKB">
        <authorList>
            <consortium name="Ensembl"/>
        </authorList>
    </citation>
    <scope>IDENTIFICATION</scope>
</reference>
<keyword evidence="5 12" id="KW-0235">DNA replication</keyword>
<evidence type="ECO:0000259" key="16">
    <source>
        <dbReference type="Pfam" id="PF08996"/>
    </source>
</evidence>
<evidence type="ECO:0000256" key="7">
    <source>
        <dbReference type="ARBA" id="ARBA00022771"/>
    </source>
</evidence>
<dbReference type="Gene3D" id="1.10.132.60">
    <property type="entry name" value="DNA polymerase family B, C-terminal domain"/>
    <property type="match status" value="1"/>
</dbReference>
<dbReference type="PROSITE" id="PS00116">
    <property type="entry name" value="DNA_POLYMERASE_B"/>
    <property type="match status" value="1"/>
</dbReference>
<dbReference type="Pfam" id="PF00136">
    <property type="entry name" value="DNA_pol_B"/>
    <property type="match status" value="1"/>
</dbReference>
<evidence type="ECO:0000256" key="13">
    <source>
        <dbReference type="SAM" id="MobiDB-lite"/>
    </source>
</evidence>
<evidence type="ECO:0000313" key="18">
    <source>
        <dbReference type="Ensembl" id="ENSEBUP00000027882.1"/>
    </source>
</evidence>
<feature type="domain" description="Zinc finger DNA-directed DNA polymerase family B alpha" evidence="16">
    <location>
        <begin position="1242"/>
        <end position="1359"/>
    </location>
</feature>
<evidence type="ECO:0000259" key="17">
    <source>
        <dbReference type="Pfam" id="PF12254"/>
    </source>
</evidence>
<dbReference type="InterPro" id="IPR006133">
    <property type="entry name" value="DNA-dir_DNA_pol_B_exonuc"/>
</dbReference>
<dbReference type="InterPro" id="IPR023211">
    <property type="entry name" value="DNA_pol_palm_dom_sf"/>
</dbReference>
<dbReference type="InterPro" id="IPR017964">
    <property type="entry name" value="DNA-dir_DNA_pol_B_CS"/>
</dbReference>
<dbReference type="InterPro" id="IPR012337">
    <property type="entry name" value="RNaseH-like_sf"/>
</dbReference>
<dbReference type="Pfam" id="PF12254">
    <property type="entry name" value="DNA_pol_alpha_N"/>
    <property type="match status" value="1"/>
</dbReference>
<dbReference type="GO" id="GO:0008270">
    <property type="term" value="F:zinc ion binding"/>
    <property type="evidence" value="ECO:0007669"/>
    <property type="project" value="UniProtKB-KW"/>
</dbReference>
<keyword evidence="6" id="KW-0479">Metal-binding</keyword>
<dbReference type="InterPro" id="IPR038256">
    <property type="entry name" value="Pol_alpha_znc_sf"/>
</dbReference>